<evidence type="ECO:0000313" key="3">
    <source>
        <dbReference type="Proteomes" id="UP000054196"/>
    </source>
</evidence>
<dbReference type="Proteomes" id="UP000054196">
    <property type="component" value="Unassembled WGS sequence"/>
</dbReference>
<dbReference type="KEGG" id="psq:PUNSTDRAFT_137807"/>
<name>R7S4G5_PUNST</name>
<dbReference type="InterPro" id="IPR038499">
    <property type="entry name" value="BRO1_sf"/>
</dbReference>
<evidence type="ECO:0000313" key="2">
    <source>
        <dbReference type="EMBL" id="EIN05123.1"/>
    </source>
</evidence>
<proteinExistence type="predicted"/>
<dbReference type="AlphaFoldDB" id="R7S4G5"/>
<reference evidence="3" key="1">
    <citation type="journal article" date="2012" name="Science">
        <title>The Paleozoic origin of enzymatic lignin decomposition reconstructed from 31 fungal genomes.</title>
        <authorList>
            <person name="Floudas D."/>
            <person name="Binder M."/>
            <person name="Riley R."/>
            <person name="Barry K."/>
            <person name="Blanchette R.A."/>
            <person name="Henrissat B."/>
            <person name="Martinez A.T."/>
            <person name="Otillar R."/>
            <person name="Spatafora J.W."/>
            <person name="Yadav J.S."/>
            <person name="Aerts A."/>
            <person name="Benoit I."/>
            <person name="Boyd A."/>
            <person name="Carlson A."/>
            <person name="Copeland A."/>
            <person name="Coutinho P.M."/>
            <person name="de Vries R.P."/>
            <person name="Ferreira P."/>
            <person name="Findley K."/>
            <person name="Foster B."/>
            <person name="Gaskell J."/>
            <person name="Glotzer D."/>
            <person name="Gorecki P."/>
            <person name="Heitman J."/>
            <person name="Hesse C."/>
            <person name="Hori C."/>
            <person name="Igarashi K."/>
            <person name="Jurgens J.A."/>
            <person name="Kallen N."/>
            <person name="Kersten P."/>
            <person name="Kohler A."/>
            <person name="Kuees U."/>
            <person name="Kumar T.K.A."/>
            <person name="Kuo A."/>
            <person name="LaButti K."/>
            <person name="Larrondo L.F."/>
            <person name="Lindquist E."/>
            <person name="Ling A."/>
            <person name="Lombard V."/>
            <person name="Lucas S."/>
            <person name="Lundell T."/>
            <person name="Martin R."/>
            <person name="McLaughlin D.J."/>
            <person name="Morgenstern I."/>
            <person name="Morin E."/>
            <person name="Murat C."/>
            <person name="Nagy L.G."/>
            <person name="Nolan M."/>
            <person name="Ohm R.A."/>
            <person name="Patyshakuliyeva A."/>
            <person name="Rokas A."/>
            <person name="Ruiz-Duenas F.J."/>
            <person name="Sabat G."/>
            <person name="Salamov A."/>
            <person name="Samejima M."/>
            <person name="Schmutz J."/>
            <person name="Slot J.C."/>
            <person name="St John F."/>
            <person name="Stenlid J."/>
            <person name="Sun H."/>
            <person name="Sun S."/>
            <person name="Syed K."/>
            <person name="Tsang A."/>
            <person name="Wiebenga A."/>
            <person name="Young D."/>
            <person name="Pisabarro A."/>
            <person name="Eastwood D.C."/>
            <person name="Martin F."/>
            <person name="Cullen D."/>
            <person name="Grigoriev I.V."/>
            <person name="Hibbett D.S."/>
        </authorList>
    </citation>
    <scope>NUCLEOTIDE SEQUENCE [LARGE SCALE GENOMIC DNA]</scope>
    <source>
        <strain evidence="3">HHB-11173 SS5</strain>
    </source>
</reference>
<dbReference type="HOGENOM" id="CLU_1778418_0_0_1"/>
<sequence length="146" mass="15730">MALVDAQTLAIHKLLTKVTVESAFSLGPPLPKLHPSPVLVAKLHLECVETYASAHELAKTPGASHKPKHPFGLGKYDADDDGACWRTSGSASTRARRRAGRGRAGEAITFLAWAKRELDELGGRGVSVGGGSREDDMRKRRRHARG</sequence>
<accession>R7S4G5</accession>
<dbReference type="OrthoDB" id="10266451at2759"/>
<protein>
    <submittedName>
        <fullName evidence="2">Uncharacterized protein</fullName>
    </submittedName>
</protein>
<evidence type="ECO:0000256" key="1">
    <source>
        <dbReference type="SAM" id="MobiDB-lite"/>
    </source>
</evidence>
<dbReference type="GeneID" id="18879906"/>
<gene>
    <name evidence="2" type="ORF">PUNSTDRAFT_137807</name>
</gene>
<dbReference type="Gene3D" id="1.25.40.280">
    <property type="entry name" value="alix/aip1 like domains"/>
    <property type="match status" value="1"/>
</dbReference>
<organism evidence="2 3">
    <name type="scientific">Punctularia strigosozonata (strain HHB-11173)</name>
    <name type="common">White-rot fungus</name>
    <dbReference type="NCBI Taxonomy" id="741275"/>
    <lineage>
        <taxon>Eukaryota</taxon>
        <taxon>Fungi</taxon>
        <taxon>Dikarya</taxon>
        <taxon>Basidiomycota</taxon>
        <taxon>Agaricomycotina</taxon>
        <taxon>Agaricomycetes</taxon>
        <taxon>Corticiales</taxon>
        <taxon>Punctulariaceae</taxon>
        <taxon>Punctularia</taxon>
    </lineage>
</organism>
<keyword evidence="3" id="KW-1185">Reference proteome</keyword>
<dbReference type="EMBL" id="JH687551">
    <property type="protein sequence ID" value="EIN05123.1"/>
    <property type="molecule type" value="Genomic_DNA"/>
</dbReference>
<dbReference type="RefSeq" id="XP_007387526.1">
    <property type="nucleotide sequence ID" value="XM_007387464.1"/>
</dbReference>
<feature type="region of interest" description="Disordered" evidence="1">
    <location>
        <begin position="122"/>
        <end position="146"/>
    </location>
</feature>